<keyword evidence="2" id="KW-1185">Reference proteome</keyword>
<protein>
    <submittedName>
        <fullName evidence="1">Uncharacterized protein</fullName>
    </submittedName>
</protein>
<dbReference type="EMBL" id="VIRS01000056">
    <property type="protein sequence ID" value="TQS39800.1"/>
    <property type="molecule type" value="Genomic_DNA"/>
</dbReference>
<organism evidence="1 2">
    <name type="scientific">Cryptosporangium phraense</name>
    <dbReference type="NCBI Taxonomy" id="2593070"/>
    <lineage>
        <taxon>Bacteria</taxon>
        <taxon>Bacillati</taxon>
        <taxon>Actinomycetota</taxon>
        <taxon>Actinomycetes</taxon>
        <taxon>Cryptosporangiales</taxon>
        <taxon>Cryptosporangiaceae</taxon>
        <taxon>Cryptosporangium</taxon>
    </lineage>
</organism>
<dbReference type="Proteomes" id="UP000317982">
    <property type="component" value="Unassembled WGS sequence"/>
</dbReference>
<proteinExistence type="predicted"/>
<evidence type="ECO:0000313" key="2">
    <source>
        <dbReference type="Proteomes" id="UP000317982"/>
    </source>
</evidence>
<name>A0A545AEW2_9ACTN</name>
<sequence>MTLAIREVALSFATAQSADAWVAANIPQGLAKGPILWQLVVHTTGSRSVRLVQGFSAPGVASDWQSALLPEAGGAESMTVSWASADAYRTGDEPGQEGPGRVWLTVPNIL</sequence>
<gene>
    <name evidence="1" type="ORF">FL583_38170</name>
</gene>
<dbReference type="RefSeq" id="WP_142709796.1">
    <property type="nucleotide sequence ID" value="NZ_VIRS01000056.1"/>
</dbReference>
<comment type="caution">
    <text evidence="1">The sequence shown here is derived from an EMBL/GenBank/DDBJ whole genome shotgun (WGS) entry which is preliminary data.</text>
</comment>
<reference evidence="1 2" key="1">
    <citation type="submission" date="2019-07" db="EMBL/GenBank/DDBJ databases">
        <title>Cryptosporangium phraense sp. nov., isolated from plant litter.</title>
        <authorList>
            <person name="Suriyachadkun C."/>
        </authorList>
    </citation>
    <scope>NUCLEOTIDE SEQUENCE [LARGE SCALE GENOMIC DNA]</scope>
    <source>
        <strain evidence="1 2">A-T 5661</strain>
    </source>
</reference>
<dbReference type="AlphaFoldDB" id="A0A545AEW2"/>
<dbReference type="InParanoid" id="A0A545AEW2"/>
<accession>A0A545AEW2</accession>
<evidence type="ECO:0000313" key="1">
    <source>
        <dbReference type="EMBL" id="TQS39800.1"/>
    </source>
</evidence>